<proteinExistence type="predicted"/>
<organism evidence="1 2">
    <name type="scientific">Neophaeococcomyces mojaviensis</name>
    <dbReference type="NCBI Taxonomy" id="3383035"/>
    <lineage>
        <taxon>Eukaryota</taxon>
        <taxon>Fungi</taxon>
        <taxon>Dikarya</taxon>
        <taxon>Ascomycota</taxon>
        <taxon>Pezizomycotina</taxon>
        <taxon>Eurotiomycetes</taxon>
        <taxon>Chaetothyriomycetidae</taxon>
        <taxon>Chaetothyriales</taxon>
        <taxon>Chaetothyriales incertae sedis</taxon>
        <taxon>Neophaeococcomyces</taxon>
    </lineage>
</organism>
<keyword evidence="2" id="KW-1185">Reference proteome</keyword>
<evidence type="ECO:0000313" key="2">
    <source>
        <dbReference type="Proteomes" id="UP001172386"/>
    </source>
</evidence>
<comment type="caution">
    <text evidence="1">The sequence shown here is derived from an EMBL/GenBank/DDBJ whole genome shotgun (WGS) entry which is preliminary data.</text>
</comment>
<reference evidence="1" key="1">
    <citation type="submission" date="2022-10" db="EMBL/GenBank/DDBJ databases">
        <title>Culturing micro-colonial fungi from biological soil crusts in the Mojave desert and describing Neophaeococcomyces mojavensis, and introducing the new genera and species Taxawa tesnikishii.</title>
        <authorList>
            <person name="Kurbessoian T."/>
            <person name="Stajich J.E."/>
        </authorList>
    </citation>
    <scope>NUCLEOTIDE SEQUENCE</scope>
    <source>
        <strain evidence="1">JES_112</strain>
    </source>
</reference>
<name>A0ACC2ZM24_9EURO</name>
<gene>
    <name evidence="1" type="ORF">H2198_010995</name>
</gene>
<dbReference type="Proteomes" id="UP001172386">
    <property type="component" value="Unassembled WGS sequence"/>
</dbReference>
<accession>A0ACC2ZM24</accession>
<protein>
    <submittedName>
        <fullName evidence="1">Uncharacterized protein</fullName>
    </submittedName>
</protein>
<evidence type="ECO:0000313" key="1">
    <source>
        <dbReference type="EMBL" id="KAJ9648639.1"/>
    </source>
</evidence>
<sequence>MSAPYGDNNGYNGYAADPINRAPSPYDPINRAPSPYHQQAPSPYQQPGAANSYYDSHPQQYDNAVPIGQASPYSESGPTPSSEGERGLLGALSGAVGGGYVGHKTCHAFLGTIGGAIVGSLTEDWAKKHKPLCGKTAPQNCAPVQKPGCNPPDPAYYPQPLVGTHTNVSTSTHVYPDTVQYPTQPPVYQAPHKPCGHQHHCGCQYFHRN</sequence>
<dbReference type="EMBL" id="JAPDRQ010000471">
    <property type="protein sequence ID" value="KAJ9648639.1"/>
    <property type="molecule type" value="Genomic_DNA"/>
</dbReference>